<evidence type="ECO:0000256" key="3">
    <source>
        <dbReference type="ARBA" id="ARBA00023175"/>
    </source>
</evidence>
<evidence type="ECO:0000256" key="5">
    <source>
        <dbReference type="SAM" id="Coils"/>
    </source>
</evidence>
<dbReference type="InterPro" id="IPR019821">
    <property type="entry name" value="Kinesin_motor_CS"/>
</dbReference>
<dbReference type="InterPro" id="IPR027640">
    <property type="entry name" value="Kinesin-like_fam"/>
</dbReference>
<keyword evidence="7" id="KW-0472">Membrane</keyword>
<evidence type="ECO:0000259" key="8">
    <source>
        <dbReference type="PROSITE" id="PS50067"/>
    </source>
</evidence>
<dbReference type="InterPro" id="IPR027417">
    <property type="entry name" value="P-loop_NTPase"/>
</dbReference>
<dbReference type="SUPFAM" id="SSF82866">
    <property type="entry name" value="Multidrug efflux transporter AcrB transmembrane domain"/>
    <property type="match status" value="1"/>
</dbReference>
<dbReference type="EMBL" id="BQNB010010697">
    <property type="protein sequence ID" value="GJS80781.1"/>
    <property type="molecule type" value="Genomic_DNA"/>
</dbReference>
<feature type="domain" description="Kinesin motor" evidence="8">
    <location>
        <begin position="44"/>
        <end position="381"/>
    </location>
</feature>
<keyword evidence="10" id="KW-1185">Reference proteome</keyword>
<accession>A0ABQ4YTF1</accession>
<feature type="transmembrane region" description="Helical" evidence="7">
    <location>
        <begin position="12"/>
        <end position="33"/>
    </location>
</feature>
<dbReference type="PROSITE" id="PS00411">
    <property type="entry name" value="KINESIN_MOTOR_1"/>
    <property type="match status" value="1"/>
</dbReference>
<sequence>MVALGDWGDILVAFVLFVTVFWVNIFLALFYVMESPPPPAEDCCVKVALHIRPLLGDEKLQACKDCVSVVPNKPQVQLGTHSFTFDHVYGSTGTPSSSMFEDCVAPLVDGLFQGYNATVLAYGQTGSGKTYTMGSGCKDGSNKLPVPVTSFFIEILKEEVRDLLDPNSSNKSDTANGQTGKVNIPGKPPIQIRETSNGVITLAGSTECSVQSLKEMADCLEHGSLSRATGSTNMNNQSSRSHAIFTITVEQIRKPNTGDANLNETMGDEYLCAKLHLVDLAGSERAKRTGSDGMRFKEGVHINKGLLALGNVISALGDEKKRKEGAHVPYRDSKLTRLLQDSLGGNRRTVMIGEWDPLSSEMLKLRQPMRVLGNNVTAAEALPLINSVDDSFCEEPDVLKRSVDSSDYQMSESGDSGVIDEEAAKEWEHTLLQDSMDKELHELNKRLEQKESEMKLFGGFDTMTLKQHFGKKIMELEDEKRAVQDLKKKKDSQVPIMKQKQKSDEEAKKLQDEIQFIKAQKVQLQHKIKQEAEQFRQWKASREKELLQACIHYCHLKKEGRRNEYERHKLQALNQRQKMVLQRKTEEAAMATKRLKELLEARKSNRDNTVTSNGNGANVQSNEKSLQRWLDHEVEVMVNVHEVRHEYEKQSQVRAALAEELAVLRQVEEFASKGVSPPRGKNGFSRASSLSPDARSSRISSLENMLSISSNSLVSMASQLSEAEERERAFSTRGRWNQLRSMADAKNLLQYMFNSLADARCQSWEKDIEIKEMEEQLEELNNSYNSLKHVADDMSGPLSPNSVPVPKQLKYTAGIANGSVRESAAFIDQKRKMVPMSQLSLKKLAMVGHSSGKLWRWKRSHHQWIMQFKWKWQKPWRLSELIKHSDETIMRSKPRSLPPPVSDVIVQAKFLKHSSAAITSGVRLSPAETLLLNHCHRPRGDIRPLSYSGGLFQLGVVALVIRMSLSKVKGILVRVLSSSSLLLLLLLLLLFLLLLLLLLLWWCVVVVVVVVVVAVVVVVVAVVVIVVVVVVVVAAAVADVAAAGGVVVVVAAAGVAVASVVVVAVAGAGVVVVAAVVAVLFIIDIIWLLYLFLHFALHTLLHRGNIELFLLSLGGLWFLKWARVPQYTALFECTY</sequence>
<keyword evidence="3 4" id="KW-0505">Motor protein</keyword>
<gene>
    <name evidence="9" type="ORF">Tco_0730662</name>
</gene>
<evidence type="ECO:0000313" key="10">
    <source>
        <dbReference type="Proteomes" id="UP001151760"/>
    </source>
</evidence>
<reference evidence="9" key="2">
    <citation type="submission" date="2022-01" db="EMBL/GenBank/DDBJ databases">
        <authorList>
            <person name="Yamashiro T."/>
            <person name="Shiraishi A."/>
            <person name="Satake H."/>
            <person name="Nakayama K."/>
        </authorList>
    </citation>
    <scope>NUCLEOTIDE SEQUENCE</scope>
</reference>
<keyword evidence="7" id="KW-1133">Transmembrane helix</keyword>
<feature type="region of interest" description="Disordered" evidence="6">
    <location>
        <begin position="486"/>
        <end position="505"/>
    </location>
</feature>
<keyword evidence="1 4" id="KW-0547">Nucleotide-binding</keyword>
<feature type="transmembrane region" description="Helical" evidence="7">
    <location>
        <begin position="1071"/>
        <end position="1093"/>
    </location>
</feature>
<feature type="region of interest" description="Disordered" evidence="6">
    <location>
        <begin position="601"/>
        <end position="623"/>
    </location>
</feature>
<feature type="binding site" evidence="4">
    <location>
        <begin position="123"/>
        <end position="130"/>
    </location>
    <ligand>
        <name>ATP</name>
        <dbReference type="ChEBI" id="CHEBI:30616"/>
    </ligand>
</feature>
<feature type="region of interest" description="Disordered" evidence="6">
    <location>
        <begin position="672"/>
        <end position="696"/>
    </location>
</feature>
<dbReference type="SMART" id="SM00129">
    <property type="entry name" value="KISc"/>
    <property type="match status" value="1"/>
</dbReference>
<keyword evidence="2 4" id="KW-0067">ATP-binding</keyword>
<dbReference type="SUPFAM" id="SSF52540">
    <property type="entry name" value="P-loop containing nucleoside triphosphate hydrolases"/>
    <property type="match status" value="1"/>
</dbReference>
<reference evidence="9" key="1">
    <citation type="journal article" date="2022" name="Int. J. Mol. Sci.">
        <title>Draft Genome of Tanacetum Coccineum: Genomic Comparison of Closely Related Tanacetum-Family Plants.</title>
        <authorList>
            <person name="Yamashiro T."/>
            <person name="Shiraishi A."/>
            <person name="Nakayama K."/>
            <person name="Satake H."/>
        </authorList>
    </citation>
    <scope>NUCLEOTIDE SEQUENCE</scope>
</reference>
<evidence type="ECO:0000256" key="4">
    <source>
        <dbReference type="PROSITE-ProRule" id="PRU00283"/>
    </source>
</evidence>
<dbReference type="Proteomes" id="UP001151760">
    <property type="component" value="Unassembled WGS sequence"/>
</dbReference>
<feature type="transmembrane region" description="Helical" evidence="7">
    <location>
        <begin position="1105"/>
        <end position="1122"/>
    </location>
</feature>
<feature type="transmembrane region" description="Helical" evidence="7">
    <location>
        <begin position="1008"/>
        <end position="1033"/>
    </location>
</feature>
<feature type="compositionally biased region" description="Polar residues" evidence="6">
    <location>
        <begin position="607"/>
        <end position="623"/>
    </location>
</feature>
<dbReference type="Gene3D" id="3.40.850.10">
    <property type="entry name" value="Kinesin motor domain"/>
    <property type="match status" value="1"/>
</dbReference>
<organism evidence="9 10">
    <name type="scientific">Tanacetum coccineum</name>
    <dbReference type="NCBI Taxonomy" id="301880"/>
    <lineage>
        <taxon>Eukaryota</taxon>
        <taxon>Viridiplantae</taxon>
        <taxon>Streptophyta</taxon>
        <taxon>Embryophyta</taxon>
        <taxon>Tracheophyta</taxon>
        <taxon>Spermatophyta</taxon>
        <taxon>Magnoliopsida</taxon>
        <taxon>eudicotyledons</taxon>
        <taxon>Gunneridae</taxon>
        <taxon>Pentapetalae</taxon>
        <taxon>asterids</taxon>
        <taxon>campanulids</taxon>
        <taxon>Asterales</taxon>
        <taxon>Asteraceae</taxon>
        <taxon>Asteroideae</taxon>
        <taxon>Anthemideae</taxon>
        <taxon>Anthemidinae</taxon>
        <taxon>Tanacetum</taxon>
    </lineage>
</organism>
<proteinExistence type="inferred from homology"/>
<evidence type="ECO:0000256" key="7">
    <source>
        <dbReference type="SAM" id="Phobius"/>
    </source>
</evidence>
<comment type="caution">
    <text evidence="9">The sequence shown here is derived from an EMBL/GenBank/DDBJ whole genome shotgun (WGS) entry which is preliminary data.</text>
</comment>
<feature type="compositionally biased region" description="Polar residues" evidence="6">
    <location>
        <begin position="166"/>
        <end position="181"/>
    </location>
</feature>
<evidence type="ECO:0000313" key="9">
    <source>
        <dbReference type="EMBL" id="GJS80781.1"/>
    </source>
</evidence>
<dbReference type="Pfam" id="PF25764">
    <property type="entry name" value="KIF21A_4th"/>
    <property type="match status" value="1"/>
</dbReference>
<dbReference type="InterPro" id="IPR036961">
    <property type="entry name" value="Kinesin_motor_dom_sf"/>
</dbReference>
<feature type="transmembrane region" description="Helical" evidence="7">
    <location>
        <begin position="1040"/>
        <end position="1065"/>
    </location>
</feature>
<feature type="coiled-coil region" evidence="5">
    <location>
        <begin position="763"/>
        <end position="790"/>
    </location>
</feature>
<dbReference type="PANTHER" id="PTHR47969">
    <property type="entry name" value="CHROMOSOME-ASSOCIATED KINESIN KIF4A-RELATED"/>
    <property type="match status" value="1"/>
</dbReference>
<dbReference type="CDD" id="cd01372">
    <property type="entry name" value="KISc_KIF4"/>
    <property type="match status" value="1"/>
</dbReference>
<dbReference type="PANTHER" id="PTHR47969:SF12">
    <property type="entry name" value="PLUS-END-DIRECTED KINESIN ATPASE"/>
    <property type="match status" value="1"/>
</dbReference>
<name>A0ABQ4YTF1_9ASTR</name>
<dbReference type="Pfam" id="PF00225">
    <property type="entry name" value="Kinesin"/>
    <property type="match status" value="1"/>
</dbReference>
<feature type="transmembrane region" description="Helical" evidence="7">
    <location>
        <begin position="981"/>
        <end position="1002"/>
    </location>
</feature>
<keyword evidence="7" id="KW-0812">Transmembrane</keyword>
<dbReference type="PROSITE" id="PS50067">
    <property type="entry name" value="KINESIN_MOTOR_2"/>
    <property type="match status" value="1"/>
</dbReference>
<keyword evidence="5" id="KW-0175">Coiled coil</keyword>
<evidence type="ECO:0000256" key="1">
    <source>
        <dbReference type="ARBA" id="ARBA00022741"/>
    </source>
</evidence>
<protein>
    <submittedName>
        <fullName evidence="9">Kinesin-like protein KIN-4A</fullName>
    </submittedName>
</protein>
<dbReference type="PRINTS" id="PR00380">
    <property type="entry name" value="KINESINHEAVY"/>
</dbReference>
<evidence type="ECO:0000256" key="2">
    <source>
        <dbReference type="ARBA" id="ARBA00022840"/>
    </source>
</evidence>
<evidence type="ECO:0000256" key="6">
    <source>
        <dbReference type="SAM" id="MobiDB-lite"/>
    </source>
</evidence>
<comment type="similarity">
    <text evidence="4">Belongs to the TRAFAC class myosin-kinesin ATPase superfamily. Kinesin family.</text>
</comment>
<feature type="region of interest" description="Disordered" evidence="6">
    <location>
        <begin position="164"/>
        <end position="190"/>
    </location>
</feature>
<dbReference type="InterPro" id="IPR001752">
    <property type="entry name" value="Kinesin_motor_dom"/>
</dbReference>